<dbReference type="AlphaFoldDB" id="A0A923RV92"/>
<comment type="similarity">
    <text evidence="1 11">Belongs to the class-II aminoacyl-tRNA synthetase family.</text>
</comment>
<evidence type="ECO:0000256" key="12">
    <source>
        <dbReference type="PROSITE-ProRule" id="PRU00209"/>
    </source>
</evidence>
<dbReference type="HAMAP" id="MF_00252">
    <property type="entry name" value="Lys_tRNA_synth_class2"/>
    <property type="match status" value="1"/>
</dbReference>
<dbReference type="GO" id="GO:0005524">
    <property type="term" value="F:ATP binding"/>
    <property type="evidence" value="ECO:0007669"/>
    <property type="project" value="UniProtKB-UniRule"/>
</dbReference>
<evidence type="ECO:0000256" key="5">
    <source>
        <dbReference type="ARBA" id="ARBA00022741"/>
    </source>
</evidence>
<comment type="caution">
    <text evidence="16">The sequence shown here is derived from an EMBL/GenBank/DDBJ whole genome shotgun (WGS) entry which is preliminary data.</text>
</comment>
<evidence type="ECO:0000313" key="17">
    <source>
        <dbReference type="Proteomes" id="UP000606720"/>
    </source>
</evidence>
<dbReference type="SUPFAM" id="SSF50249">
    <property type="entry name" value="Nucleic acid-binding proteins"/>
    <property type="match status" value="2"/>
</dbReference>
<dbReference type="Gene3D" id="2.40.50.140">
    <property type="entry name" value="Nucleic acid-binding proteins"/>
    <property type="match status" value="2"/>
</dbReference>
<keyword evidence="3 11" id="KW-0436">Ligase</keyword>
<evidence type="ECO:0000313" key="16">
    <source>
        <dbReference type="EMBL" id="MBC5714009.1"/>
    </source>
</evidence>
<dbReference type="InterPro" id="IPR002547">
    <property type="entry name" value="tRNA-bd_dom"/>
</dbReference>
<keyword evidence="11 13" id="KW-0460">Magnesium</keyword>
<evidence type="ECO:0000256" key="6">
    <source>
        <dbReference type="ARBA" id="ARBA00022840"/>
    </source>
</evidence>
<keyword evidence="9 11" id="KW-0030">Aminoacyl-tRNA synthetase</keyword>
<comment type="cofactor">
    <cofactor evidence="11 13">
        <name>Mg(2+)</name>
        <dbReference type="ChEBI" id="CHEBI:18420"/>
    </cofactor>
    <text evidence="11 13">Binds 3 Mg(2+) ions per subunit.</text>
</comment>
<dbReference type="InterPro" id="IPR012340">
    <property type="entry name" value="NA-bd_OB-fold"/>
</dbReference>
<evidence type="ECO:0000259" key="15">
    <source>
        <dbReference type="PROSITE" id="PS50886"/>
    </source>
</evidence>
<dbReference type="Pfam" id="PF01588">
    <property type="entry name" value="tRNA_bind"/>
    <property type="match status" value="1"/>
</dbReference>
<evidence type="ECO:0000259" key="14">
    <source>
        <dbReference type="PROSITE" id="PS50862"/>
    </source>
</evidence>
<dbReference type="Proteomes" id="UP000606720">
    <property type="component" value="Unassembled WGS sequence"/>
</dbReference>
<evidence type="ECO:0000256" key="1">
    <source>
        <dbReference type="ARBA" id="ARBA00008226"/>
    </source>
</evidence>
<dbReference type="GO" id="GO:0000287">
    <property type="term" value="F:magnesium ion binding"/>
    <property type="evidence" value="ECO:0007669"/>
    <property type="project" value="UniProtKB-UniRule"/>
</dbReference>
<dbReference type="GO" id="GO:0000049">
    <property type="term" value="F:tRNA binding"/>
    <property type="evidence" value="ECO:0007669"/>
    <property type="project" value="UniProtKB-UniRule"/>
</dbReference>
<evidence type="ECO:0000256" key="9">
    <source>
        <dbReference type="ARBA" id="ARBA00023146"/>
    </source>
</evidence>
<dbReference type="PROSITE" id="PS50862">
    <property type="entry name" value="AA_TRNA_LIGASE_II"/>
    <property type="match status" value="1"/>
</dbReference>
<name>A0A923RV92_9FIRM</name>
<dbReference type="PANTHER" id="PTHR42918">
    <property type="entry name" value="LYSYL-TRNA SYNTHETASE"/>
    <property type="match status" value="1"/>
</dbReference>
<dbReference type="Gene3D" id="3.30.930.10">
    <property type="entry name" value="Bira Bifunctional Protein, Domain 2"/>
    <property type="match status" value="1"/>
</dbReference>
<protein>
    <recommendedName>
        <fullName evidence="11">Lysine--tRNA ligase</fullName>
        <ecNumber evidence="11">6.1.1.6</ecNumber>
    </recommendedName>
    <alternativeName>
        <fullName evidence="11">Lysyl-tRNA synthetase</fullName>
        <shortName evidence="11">LysRS</shortName>
    </alternativeName>
</protein>
<feature type="binding site" evidence="11">
    <location>
        <position position="412"/>
    </location>
    <ligand>
        <name>Mg(2+)</name>
        <dbReference type="ChEBI" id="CHEBI:18420"/>
        <label>2</label>
    </ligand>
</feature>
<evidence type="ECO:0000256" key="8">
    <source>
        <dbReference type="ARBA" id="ARBA00022917"/>
    </source>
</evidence>
<keyword evidence="8 11" id="KW-0648">Protein biosynthesis</keyword>
<comment type="catalytic activity">
    <reaction evidence="10 11 13">
        <text>tRNA(Lys) + L-lysine + ATP = L-lysyl-tRNA(Lys) + AMP + diphosphate</text>
        <dbReference type="Rhea" id="RHEA:20792"/>
        <dbReference type="Rhea" id="RHEA-COMP:9696"/>
        <dbReference type="Rhea" id="RHEA-COMP:9697"/>
        <dbReference type="ChEBI" id="CHEBI:30616"/>
        <dbReference type="ChEBI" id="CHEBI:32551"/>
        <dbReference type="ChEBI" id="CHEBI:33019"/>
        <dbReference type="ChEBI" id="CHEBI:78442"/>
        <dbReference type="ChEBI" id="CHEBI:78529"/>
        <dbReference type="ChEBI" id="CHEBI:456215"/>
        <dbReference type="EC" id="6.1.1.6"/>
    </reaction>
</comment>
<keyword evidence="11" id="KW-0963">Cytoplasm</keyword>
<dbReference type="Pfam" id="PF00152">
    <property type="entry name" value="tRNA-synt_2"/>
    <property type="match status" value="1"/>
</dbReference>
<dbReference type="GO" id="GO:0140096">
    <property type="term" value="F:catalytic activity, acting on a protein"/>
    <property type="evidence" value="ECO:0007669"/>
    <property type="project" value="UniProtKB-ARBA"/>
</dbReference>
<evidence type="ECO:0000256" key="7">
    <source>
        <dbReference type="ARBA" id="ARBA00022884"/>
    </source>
</evidence>
<evidence type="ECO:0000256" key="13">
    <source>
        <dbReference type="RuleBase" id="RU000336"/>
    </source>
</evidence>
<keyword evidence="7 12" id="KW-0694">RNA-binding</keyword>
<evidence type="ECO:0000256" key="3">
    <source>
        <dbReference type="ARBA" id="ARBA00022598"/>
    </source>
</evidence>
<keyword evidence="5 11" id="KW-0547">Nucleotide-binding</keyword>
<dbReference type="EMBL" id="JACOPH010000004">
    <property type="protein sequence ID" value="MBC5714009.1"/>
    <property type="molecule type" value="Genomic_DNA"/>
</dbReference>
<proteinExistence type="inferred from homology"/>
<feature type="domain" description="Aminoacyl-transfer RNA synthetases class-II family profile" evidence="14">
    <location>
        <begin position="178"/>
        <end position="489"/>
    </location>
</feature>
<dbReference type="InterPro" id="IPR018149">
    <property type="entry name" value="Lys-tRNA-synth_II_C"/>
</dbReference>
<keyword evidence="4 11" id="KW-0479">Metal-binding</keyword>
<dbReference type="SUPFAM" id="SSF55681">
    <property type="entry name" value="Class II aaRS and biotin synthetases"/>
    <property type="match status" value="1"/>
</dbReference>
<evidence type="ECO:0000256" key="11">
    <source>
        <dbReference type="HAMAP-Rule" id="MF_00252"/>
    </source>
</evidence>
<dbReference type="Pfam" id="PF01336">
    <property type="entry name" value="tRNA_anti-codon"/>
    <property type="match status" value="1"/>
</dbReference>
<dbReference type="InterPro" id="IPR004364">
    <property type="entry name" value="Aa-tRNA-synt_II"/>
</dbReference>
<dbReference type="InterPro" id="IPR002313">
    <property type="entry name" value="Lys-tRNA-ligase_II"/>
</dbReference>
<dbReference type="InterPro" id="IPR045864">
    <property type="entry name" value="aa-tRNA-synth_II/BPL/LPL"/>
</dbReference>
<dbReference type="EC" id="6.1.1.6" evidence="11"/>
<evidence type="ECO:0000256" key="10">
    <source>
        <dbReference type="ARBA" id="ARBA00048573"/>
    </source>
</evidence>
<organism evidence="16 17">
    <name type="scientific">Roseburia zhanii</name>
    <dbReference type="NCBI Taxonomy" id="2763064"/>
    <lineage>
        <taxon>Bacteria</taxon>
        <taxon>Bacillati</taxon>
        <taxon>Bacillota</taxon>
        <taxon>Clostridia</taxon>
        <taxon>Lachnospirales</taxon>
        <taxon>Lachnospiraceae</taxon>
        <taxon>Roseburia</taxon>
    </lineage>
</organism>
<dbReference type="NCBIfam" id="TIGR00499">
    <property type="entry name" value="lysS_bact"/>
    <property type="match status" value="1"/>
</dbReference>
<dbReference type="CDD" id="cd04322">
    <property type="entry name" value="LysRS_N"/>
    <property type="match status" value="1"/>
</dbReference>
<dbReference type="PANTHER" id="PTHR42918:SF15">
    <property type="entry name" value="LYSINE--TRNA LIGASE, CHLOROPLASTIC_MITOCHONDRIAL"/>
    <property type="match status" value="1"/>
</dbReference>
<dbReference type="PROSITE" id="PS50886">
    <property type="entry name" value="TRBD"/>
    <property type="match status" value="1"/>
</dbReference>
<gene>
    <name evidence="11 16" type="primary">lysS</name>
    <name evidence="16" type="ORF">H8S17_07275</name>
</gene>
<evidence type="ECO:0000256" key="4">
    <source>
        <dbReference type="ARBA" id="ARBA00022723"/>
    </source>
</evidence>
<dbReference type="GO" id="GO:0004824">
    <property type="term" value="F:lysine-tRNA ligase activity"/>
    <property type="evidence" value="ECO:0007669"/>
    <property type="project" value="UniProtKB-UniRule"/>
</dbReference>
<dbReference type="InterPro" id="IPR006195">
    <property type="entry name" value="aa-tRNA-synth_II"/>
</dbReference>
<dbReference type="InterPro" id="IPR044136">
    <property type="entry name" value="Lys-tRNA-ligase_II_N"/>
</dbReference>
<feature type="binding site" evidence="11">
    <location>
        <position position="405"/>
    </location>
    <ligand>
        <name>Mg(2+)</name>
        <dbReference type="ChEBI" id="CHEBI:18420"/>
        <label>1</label>
    </ligand>
</feature>
<keyword evidence="17" id="KW-1185">Reference proteome</keyword>
<keyword evidence="2 12" id="KW-0820">tRNA-binding</keyword>
<dbReference type="InterPro" id="IPR004365">
    <property type="entry name" value="NA-bd_OB_tRNA"/>
</dbReference>
<dbReference type="FunFam" id="2.40.50.140:FF:000024">
    <property type="entry name" value="Lysine--tRNA ligase"/>
    <property type="match status" value="1"/>
</dbReference>
<comment type="subcellular location">
    <subcellularLocation>
        <location evidence="11">Cytoplasm</location>
    </subcellularLocation>
</comment>
<dbReference type="GO" id="GO:0006430">
    <property type="term" value="P:lysyl-tRNA aminoacylation"/>
    <property type="evidence" value="ECO:0007669"/>
    <property type="project" value="UniProtKB-UniRule"/>
</dbReference>
<dbReference type="RefSeq" id="WP_186866777.1">
    <property type="nucleotide sequence ID" value="NZ_JACOPH010000004.1"/>
</dbReference>
<sequence>MAEQKNVQQQDINQLLKVRREKLAELQENGKDPFKITKFDVTHHSIEIKDHFEELEGKTVTIAGRMMFKRVMGKASFCNVQDVQGSIQAYVARDSIGEDSYKDFKKYDVGDILGITGEVFKTKTGEISIHASAVTLLSKSLQILPEKFHGLTDTDTRYRQRYVDLIMNADVKETMIKRSKIISSIRRFLDEQNFIEVETPMLVANAGGAAARPFETHFNALNEDVKLRISLELYLKRLIVGGLERVYEIGRVFRNEGTDTRHNPEFTLMELYQAYTDYHGMMDLTENLYRYVAQEVNGSLVLKYGEHEMDLSKPFERITMVDAVKKYANVDFNEIHTTDEAKKLADEHHVEYEAHHEKGDILNLFFEEFVEEHLIQPTFIMDHPVEISPLTKRKPDNPDYVERFEFFMNGWEMANAYSELNDPIDQRARFEAQEKLFAAGDEEANHTDEDFLNALSVGMPPTGGIGYGIDRMAMLMTDSPAIRDVILFPTMKSLDGGSKENKASKSDSTENCDQIATVEEKIDFSNVKIEPLFEETVDFDTFSKSDFRAVKVKECVAVPKSKKLLQFTLDDGTGVDRTILSGIHAYYEPEELVGKTLIAITNLPPRAMMGIESCGMLLSAVNNLKDSEDEELHLIMVDNHIPAGAKLY</sequence>
<dbReference type="PRINTS" id="PR00982">
    <property type="entry name" value="TRNASYNTHLYS"/>
</dbReference>
<accession>A0A923RV92</accession>
<evidence type="ECO:0000256" key="2">
    <source>
        <dbReference type="ARBA" id="ARBA00022555"/>
    </source>
</evidence>
<dbReference type="GO" id="GO:0005829">
    <property type="term" value="C:cytosol"/>
    <property type="evidence" value="ECO:0007669"/>
    <property type="project" value="TreeGrafter"/>
</dbReference>
<dbReference type="GO" id="GO:0016740">
    <property type="term" value="F:transferase activity"/>
    <property type="evidence" value="ECO:0007669"/>
    <property type="project" value="UniProtKB-ARBA"/>
</dbReference>
<dbReference type="NCBIfam" id="NF001756">
    <property type="entry name" value="PRK00484.1"/>
    <property type="match status" value="1"/>
</dbReference>
<dbReference type="CDD" id="cd00775">
    <property type="entry name" value="LysRS_core"/>
    <property type="match status" value="1"/>
</dbReference>
<feature type="domain" description="TRNA-binding" evidence="15">
    <location>
        <begin position="541"/>
        <end position="648"/>
    </location>
</feature>
<reference evidence="16" key="1">
    <citation type="submission" date="2020-08" db="EMBL/GenBank/DDBJ databases">
        <title>Genome public.</title>
        <authorList>
            <person name="Liu C."/>
            <person name="Sun Q."/>
        </authorList>
    </citation>
    <scope>NUCLEOTIDE SEQUENCE</scope>
    <source>
        <strain evidence="16">BX1005</strain>
    </source>
</reference>
<comment type="subunit">
    <text evidence="11">Homodimer.</text>
</comment>
<feature type="binding site" evidence="11">
    <location>
        <position position="412"/>
    </location>
    <ligand>
        <name>Mg(2+)</name>
        <dbReference type="ChEBI" id="CHEBI:18420"/>
        <label>1</label>
    </ligand>
</feature>
<keyword evidence="6 11" id="KW-0067">ATP-binding</keyword>